<dbReference type="Proteomes" id="UP000051749">
    <property type="component" value="Unassembled WGS sequence"/>
</dbReference>
<feature type="domain" description="PTS EIIB type-4" evidence="8">
    <location>
        <begin position="1"/>
        <end position="161"/>
    </location>
</feature>
<dbReference type="STRING" id="319653.SAMN04487973_101105"/>
<reference evidence="9 11" key="1">
    <citation type="journal article" date="2015" name="Genome Announc.">
        <title>Expanding the biotechnology potential of lactobacilli through comparative genomics of 213 strains and associated genera.</title>
        <authorList>
            <person name="Sun Z."/>
            <person name="Harris H.M."/>
            <person name="McCann A."/>
            <person name="Guo C."/>
            <person name="Argimon S."/>
            <person name="Zhang W."/>
            <person name="Yang X."/>
            <person name="Jeffery I.B."/>
            <person name="Cooney J.C."/>
            <person name="Kagawa T.F."/>
            <person name="Liu W."/>
            <person name="Song Y."/>
            <person name="Salvetti E."/>
            <person name="Wrobel A."/>
            <person name="Rasinkangas P."/>
            <person name="Parkhill J."/>
            <person name="Rea M.C."/>
            <person name="O'Sullivan O."/>
            <person name="Ritari J."/>
            <person name="Douillard F.P."/>
            <person name="Paul Ross R."/>
            <person name="Yang R."/>
            <person name="Briner A.E."/>
            <person name="Felis G.E."/>
            <person name="de Vos W.M."/>
            <person name="Barrangou R."/>
            <person name="Klaenhammer T.R."/>
            <person name="Caufield P.W."/>
            <person name="Cui Y."/>
            <person name="Zhang H."/>
            <person name="O'Toole P.W."/>
        </authorList>
    </citation>
    <scope>NUCLEOTIDE SEQUENCE [LARGE SCALE GENOMIC DNA]</scope>
    <source>
        <strain evidence="9 11">DSM 22301</strain>
    </source>
</reference>
<dbReference type="GO" id="GO:0005737">
    <property type="term" value="C:cytoplasm"/>
    <property type="evidence" value="ECO:0007669"/>
    <property type="project" value="UniProtKB-SubCell"/>
</dbReference>
<evidence type="ECO:0000256" key="4">
    <source>
        <dbReference type="ARBA" id="ARBA00022597"/>
    </source>
</evidence>
<dbReference type="InterPro" id="IPR036667">
    <property type="entry name" value="PTS_IIB_sorbose-sp_sf"/>
</dbReference>
<dbReference type="PATRIC" id="fig|319653.3.peg.62"/>
<keyword evidence="3" id="KW-0963">Cytoplasm</keyword>
<dbReference type="OrthoDB" id="9788818at2"/>
<dbReference type="GO" id="GO:0009401">
    <property type="term" value="P:phosphoenolpyruvate-dependent sugar phosphotransferase system"/>
    <property type="evidence" value="ECO:0007669"/>
    <property type="project" value="UniProtKB-KW"/>
</dbReference>
<accession>A0A0R2K1T5</accession>
<dbReference type="EMBL" id="FOGK01000001">
    <property type="protein sequence ID" value="SER03322.1"/>
    <property type="molecule type" value="Genomic_DNA"/>
</dbReference>
<dbReference type="Gene3D" id="3.40.35.10">
    <property type="entry name" value="Phosphotransferase system, sorbose subfamily IIB component"/>
    <property type="match status" value="1"/>
</dbReference>
<evidence type="ECO:0000256" key="6">
    <source>
        <dbReference type="ARBA" id="ARBA00022683"/>
    </source>
</evidence>
<dbReference type="GO" id="GO:0016301">
    <property type="term" value="F:kinase activity"/>
    <property type="evidence" value="ECO:0007669"/>
    <property type="project" value="UniProtKB-KW"/>
</dbReference>
<evidence type="ECO:0000256" key="5">
    <source>
        <dbReference type="ARBA" id="ARBA00022679"/>
    </source>
</evidence>
<dbReference type="GO" id="GO:0008982">
    <property type="term" value="F:protein-N(PI)-phosphohistidine-sugar phosphotransferase activity"/>
    <property type="evidence" value="ECO:0007669"/>
    <property type="project" value="InterPro"/>
</dbReference>
<dbReference type="RefSeq" id="WP_057804909.1">
    <property type="nucleotide sequence ID" value="NZ_JQBY01000001.1"/>
</dbReference>
<dbReference type="PROSITE" id="PS51101">
    <property type="entry name" value="PTS_EIIB_TYPE_4"/>
    <property type="match status" value="1"/>
</dbReference>
<evidence type="ECO:0000259" key="8">
    <source>
        <dbReference type="PROSITE" id="PS51101"/>
    </source>
</evidence>
<proteinExistence type="predicted"/>
<keyword evidence="5" id="KW-0808">Transferase</keyword>
<evidence type="ECO:0000313" key="10">
    <source>
        <dbReference type="EMBL" id="SER03322.1"/>
    </source>
</evidence>
<protein>
    <submittedName>
        <fullName evidence="10">PTS system, mannose-specific IIB component</fullName>
    </submittedName>
    <submittedName>
        <fullName evidence="9">Pts system sorbose subfamily iib component</fullName>
    </submittedName>
</protein>
<keyword evidence="2" id="KW-0813">Transport</keyword>
<evidence type="ECO:0000313" key="11">
    <source>
        <dbReference type="Proteomes" id="UP000051749"/>
    </source>
</evidence>
<sequence length="161" mass="17786">MLKLVRIDDRLIHGQVAVGWTSSAEANTIFVVNDQAQNDRVKAMALDLAKPNGVKLYIRGVSESGPIVEKFANAKKAQVLVLVRTVKDALELVKTSGNAIKVINVGGLRFEEGKRKLNDFISVSAEDLKDLEEIENLGVELDFRMLPRDKKTTLSELLKKG</sequence>
<keyword evidence="6" id="KW-0598">Phosphotransferase system</keyword>
<keyword evidence="4" id="KW-0762">Sugar transport</keyword>
<evidence type="ECO:0000256" key="2">
    <source>
        <dbReference type="ARBA" id="ARBA00022448"/>
    </source>
</evidence>
<dbReference type="Proteomes" id="UP000182818">
    <property type="component" value="Unassembled WGS sequence"/>
</dbReference>
<keyword evidence="7" id="KW-0418">Kinase</keyword>
<gene>
    <name evidence="9" type="ORF">IV87_GL000062</name>
    <name evidence="10" type="ORF">SAMN04487973_101105</name>
</gene>
<dbReference type="EMBL" id="JQBY01000001">
    <property type="protein sequence ID" value="KRN83593.1"/>
    <property type="molecule type" value="Genomic_DNA"/>
</dbReference>
<comment type="caution">
    <text evidence="9">The sequence shown here is derived from an EMBL/GenBank/DDBJ whole genome shotgun (WGS) entry which is preliminary data.</text>
</comment>
<organism evidence="9 11">
    <name type="scientific">Pediococcus ethanolidurans</name>
    <dbReference type="NCBI Taxonomy" id="319653"/>
    <lineage>
        <taxon>Bacteria</taxon>
        <taxon>Bacillati</taxon>
        <taxon>Bacillota</taxon>
        <taxon>Bacilli</taxon>
        <taxon>Lactobacillales</taxon>
        <taxon>Lactobacillaceae</taxon>
        <taxon>Pediococcus</taxon>
    </lineage>
</organism>
<dbReference type="SUPFAM" id="SSF52728">
    <property type="entry name" value="PTS IIb component"/>
    <property type="match status" value="1"/>
</dbReference>
<evidence type="ECO:0000256" key="7">
    <source>
        <dbReference type="ARBA" id="ARBA00022777"/>
    </source>
</evidence>
<dbReference type="AlphaFoldDB" id="A0A0R2K1T5"/>
<evidence type="ECO:0000256" key="3">
    <source>
        <dbReference type="ARBA" id="ARBA00022490"/>
    </source>
</evidence>
<evidence type="ECO:0000313" key="12">
    <source>
        <dbReference type="Proteomes" id="UP000182818"/>
    </source>
</evidence>
<evidence type="ECO:0000256" key="1">
    <source>
        <dbReference type="ARBA" id="ARBA00004496"/>
    </source>
</evidence>
<keyword evidence="12" id="KW-1185">Reference proteome</keyword>
<evidence type="ECO:0000313" key="9">
    <source>
        <dbReference type="EMBL" id="KRN83593.1"/>
    </source>
</evidence>
<name>A0A0R2K1T5_9LACO</name>
<reference evidence="10 12" key="2">
    <citation type="submission" date="2016-10" db="EMBL/GenBank/DDBJ databases">
        <authorList>
            <person name="Varghese N."/>
            <person name="Submissions S."/>
        </authorList>
    </citation>
    <scope>NUCLEOTIDE SEQUENCE [LARGE SCALE GENOMIC DNA]</scope>
    <source>
        <strain evidence="10 12">CGMCC 1.3889</strain>
    </source>
</reference>
<dbReference type="Pfam" id="PF03830">
    <property type="entry name" value="PTSIIB_sorb"/>
    <property type="match status" value="1"/>
</dbReference>
<dbReference type="GeneID" id="76042547"/>
<dbReference type="InterPro" id="IPR004720">
    <property type="entry name" value="PTS_IIB_sorbose-sp"/>
</dbReference>
<comment type="subcellular location">
    <subcellularLocation>
        <location evidence="1">Cytoplasm</location>
    </subcellularLocation>
</comment>